<dbReference type="SUPFAM" id="SSF54695">
    <property type="entry name" value="POZ domain"/>
    <property type="match status" value="1"/>
</dbReference>
<comment type="caution">
    <text evidence="5">The sequence shown here is derived from an EMBL/GenBank/DDBJ whole genome shotgun (WGS) entry which is preliminary data.</text>
</comment>
<dbReference type="EMBL" id="JAUUTY010000003">
    <property type="protein sequence ID" value="KAK1670370.1"/>
    <property type="molecule type" value="Genomic_DNA"/>
</dbReference>
<dbReference type="GO" id="GO:0019005">
    <property type="term" value="C:SCF ubiquitin ligase complex"/>
    <property type="evidence" value="ECO:0007669"/>
    <property type="project" value="TreeGrafter"/>
</dbReference>
<dbReference type="Gene3D" id="3.80.10.10">
    <property type="entry name" value="Ribonuclease Inhibitor"/>
    <property type="match status" value="2"/>
</dbReference>
<feature type="domain" description="BACK" evidence="4">
    <location>
        <begin position="170"/>
        <end position="278"/>
    </location>
</feature>
<protein>
    <recommendedName>
        <fullName evidence="4">BACK domain-containing protein</fullName>
    </recommendedName>
</protein>
<proteinExistence type="predicted"/>
<dbReference type="Pfam" id="PF07707">
    <property type="entry name" value="BACK"/>
    <property type="match status" value="1"/>
</dbReference>
<gene>
    <name evidence="5" type="ORF">QYE76_058529</name>
</gene>
<organism evidence="5 6">
    <name type="scientific">Lolium multiflorum</name>
    <name type="common">Italian ryegrass</name>
    <name type="synonym">Lolium perenne subsp. multiflorum</name>
    <dbReference type="NCBI Taxonomy" id="4521"/>
    <lineage>
        <taxon>Eukaryota</taxon>
        <taxon>Viridiplantae</taxon>
        <taxon>Streptophyta</taxon>
        <taxon>Embryophyta</taxon>
        <taxon>Tracheophyta</taxon>
        <taxon>Spermatophyta</taxon>
        <taxon>Magnoliopsida</taxon>
        <taxon>Liliopsida</taxon>
        <taxon>Poales</taxon>
        <taxon>Poaceae</taxon>
        <taxon>BOP clade</taxon>
        <taxon>Pooideae</taxon>
        <taxon>Poodae</taxon>
        <taxon>Poeae</taxon>
        <taxon>Poeae Chloroplast Group 2 (Poeae type)</taxon>
        <taxon>Loliodinae</taxon>
        <taxon>Loliinae</taxon>
        <taxon>Lolium</taxon>
    </lineage>
</organism>
<dbReference type="FunFam" id="3.80.10.10:FF:000456">
    <property type="entry name" value="Ubiquitin-protein ligase"/>
    <property type="match status" value="1"/>
</dbReference>
<dbReference type="Gene3D" id="3.30.710.10">
    <property type="entry name" value="Potassium Channel Kv1.1, Chain A"/>
    <property type="match status" value="1"/>
</dbReference>
<evidence type="ECO:0000313" key="6">
    <source>
        <dbReference type="Proteomes" id="UP001231189"/>
    </source>
</evidence>
<dbReference type="InterPro" id="IPR011333">
    <property type="entry name" value="SKP1/BTB/POZ_sf"/>
</dbReference>
<dbReference type="GO" id="GO:0031146">
    <property type="term" value="P:SCF-dependent proteasomal ubiquitin-dependent protein catabolic process"/>
    <property type="evidence" value="ECO:0007669"/>
    <property type="project" value="TreeGrafter"/>
</dbReference>
<dbReference type="Proteomes" id="UP001231189">
    <property type="component" value="Unassembled WGS sequence"/>
</dbReference>
<accession>A0AAD8T6N0</accession>
<dbReference type="SMART" id="SM00875">
    <property type="entry name" value="BACK"/>
    <property type="match status" value="1"/>
</dbReference>
<evidence type="ECO:0000256" key="1">
    <source>
        <dbReference type="ARBA" id="ARBA00002668"/>
    </source>
</evidence>
<evidence type="ECO:0000259" key="4">
    <source>
        <dbReference type="SMART" id="SM00875"/>
    </source>
</evidence>
<evidence type="ECO:0000313" key="5">
    <source>
        <dbReference type="EMBL" id="KAK1670370.1"/>
    </source>
</evidence>
<evidence type="ECO:0000256" key="2">
    <source>
        <dbReference type="ARBA" id="ARBA00004906"/>
    </source>
</evidence>
<dbReference type="FunFam" id="1.25.40.420:FF:000034">
    <property type="entry name" value="Os01g0968600 protein"/>
    <property type="match status" value="1"/>
</dbReference>
<dbReference type="SUPFAM" id="SSF52047">
    <property type="entry name" value="RNI-like"/>
    <property type="match status" value="2"/>
</dbReference>
<keyword evidence="6" id="KW-1185">Reference proteome</keyword>
<dbReference type="InterPro" id="IPR006553">
    <property type="entry name" value="Leu-rich_rpt_Cys-con_subtyp"/>
</dbReference>
<feature type="region of interest" description="Disordered" evidence="3">
    <location>
        <begin position="1"/>
        <end position="64"/>
    </location>
</feature>
<sequence>MARIQNVDLSSRLNQPRRADMSSAGDGGDGVAADEVVLEITDASSHSTTSTPPPPPIPVSALDGPLPSPTVAVRADRSRLIESSSYFSALLGGSFSESGSGYVQISCNLDAAVQVLRYLFEPPAITHENFLPLLEGALFLAVENLLVDCERWFRTMGSHSSSMLVPLDFIIEVWYFAQTHGVTFVQDVCPGYLAQNFVQVISSRSFAGIPYDLLCSTIECPHLTVDSEKQLCEAILFWVSASIRPCEQLVPNSADSQPFLFSKVRVCLLPLGFAAGIKRNWVEFGNSAVCMILNLLKDSLQALLGTDADDSLNSYRIRITEYSKKIVLSGCPQLTTEFLYISVLPTDLDAIFKRRLASSYSQGHSGIFSLYVELVTKAKTVSFRNVHMVDLSKCPNVHFGAAIDWLALAFPELRTFRASHCLLFQFEDLQYLLLTCPWIEEVDLSIDLSIILPKYLIISSRCEARSEINRNMSSYYKQSPYRTPIYPVFSKVSKLTLEGRNDITDNNLAEISMLDKSLCYINIKHCTLLTDDGISKLLLNCTKIHSMVLSYTSFGDQSIQTLCSLDYLDPSESFPYHKDEGPSAMASRLQELHLEGCKGICCAGMSQLVSNLNIVKSLCLRQTSLTDGALCNFVGSSLEYLDISETVVSMVSLAPIIRRSSNLCYLKTTGCRNLLSEHGEVQSVNGNKYGGFLQEITSTCCLEDVELGWAFCPVRIDDLIPSFSKVRKMTVGLGTTIPENILHALPDICPFLESLVLRFQVISDSVVRNLLESSMNLQVLCLQYCLGSLTSFGFQTKAPALSILRLHWVTPWMTNNDLTILTHNCNLVELCLSGCKLLDSSSQEIISSGWPNLSCLNLEECGQITVDGISSIFNCKALEDVLLRHTGRGIGRTIITDAIRELPLLRQLALDLCDASEGGYDTPNNPEGKMMRSVRMSRCKSARSCFDPRVEVSSSSKQVHKETIVLEWNSKQLRTTVVEERL</sequence>
<dbReference type="SMART" id="SM00367">
    <property type="entry name" value="LRR_CC"/>
    <property type="match status" value="6"/>
</dbReference>
<dbReference type="Gene3D" id="1.25.40.420">
    <property type="match status" value="1"/>
</dbReference>
<dbReference type="InterPro" id="IPR032675">
    <property type="entry name" value="LRR_dom_sf"/>
</dbReference>
<comment type="pathway">
    <text evidence="2">Protein modification; protein ubiquitination.</text>
</comment>
<dbReference type="PANTHER" id="PTHR13318">
    <property type="entry name" value="PARTNER OF PAIRED, ISOFORM B-RELATED"/>
    <property type="match status" value="1"/>
</dbReference>
<name>A0AAD8T6N0_LOLMU</name>
<reference evidence="5" key="1">
    <citation type="submission" date="2023-07" db="EMBL/GenBank/DDBJ databases">
        <title>A chromosome-level genome assembly of Lolium multiflorum.</title>
        <authorList>
            <person name="Chen Y."/>
            <person name="Copetti D."/>
            <person name="Kolliker R."/>
            <person name="Studer B."/>
        </authorList>
    </citation>
    <scope>NUCLEOTIDE SEQUENCE</scope>
    <source>
        <strain evidence="5">02402/16</strain>
        <tissue evidence="5">Leaf</tissue>
    </source>
</reference>
<comment type="function">
    <text evidence="1">May act as a substrate-specific adapter of an E3 ubiquitin-protein ligase complex (CUL3-RBX1-BTB) which mediates the ubiquitination and subsequent proteasomal degradation of target proteins.</text>
</comment>
<dbReference type="AlphaFoldDB" id="A0AAD8T6N0"/>
<dbReference type="InterPro" id="IPR011705">
    <property type="entry name" value="BACK"/>
</dbReference>
<evidence type="ECO:0000256" key="3">
    <source>
        <dbReference type="SAM" id="MobiDB-lite"/>
    </source>
</evidence>